<keyword evidence="4" id="KW-1185">Reference proteome</keyword>
<sequence length="929" mass="107517">MEELFHDQSLLRDQVKKNLKSPVNGDSTYSVKKKKKKKKRHAEDMENYSFVASDVNENIHDWPHESTAQNLETTHDESQVTQSAKKRKKIKHPESSTTDFIEPEESENTAGNEQDSSTTNDHQRAKLDLPDDAALREYLKDPVSVKKKKKRRADVENSGFVHSHNGDHVNETIHDGSMALNSEADSQVTQSAKKHKKKRVCTSEDMENTHIGNETIHDWPGDSTYSEDPSCVKKKKKKKKRHAEDMENYSFVASDVNENIHDWPHESTAQNLETTHDESQVTQSAKKRKKKKRPESSTTDFIEPEESENTAGNEQDSSTTNNHQRAKLDLPDDAALREYLKDPVSVKKKKKRRADVENSGFVHSHNGDHVNETIHDGSMALNSEADCDNSQVTQSAKKHKKKRVRTSEDMENTHIGNETIHDWSGDSTYSEDPSPGKKKKKRHTEDMENYSFVTSDVNESIRDWPNESTAQNLETTHDESQVTQRAKKGKKKKVPLTDVIEPEESENTIGNEQDSSTANVPEPDNAEDLKNKSKNKGDPSKKIFWNRLSLRKQDLELMLEYFPRLMKLSQSRVTNLFCHELERVKAAKRKGISFNTGRFTLEENKQLHENVKEFMFMSGVDSEEKLFHSYRFPEEQRFIQLLKKQYNFKERIGTNIPRPLTEISHRGEKMFDLSSQKGRFSAQEVHELKKQMQLHGNKWRIIRSSIDRSSIGLQLKASQLRRETNTGTWGADEINRLIEAVKEFILTREKTDTSSGDEAPVSIAKQQLYKGIPWVQMEEKVNTRNWSQCKTKWMEILLSRMNFGVSPFEGITGLCTRIKMIKWLYDNRISESGLINWEEFAEFLGNIPPMMLQIKVYALKAEYINRWQDMTFQEIVNHLHSVIIPAMEAKLEIAKAKKKDIEYVFEKKKDYLPSEIFYEYTEKRYEKAD</sequence>
<feature type="domain" description="Myb-like" evidence="2">
    <location>
        <begin position="721"/>
        <end position="797"/>
    </location>
</feature>
<protein>
    <submittedName>
        <fullName evidence="3">Transcription termination factor 1 isoform X1</fullName>
    </submittedName>
</protein>
<evidence type="ECO:0000259" key="2">
    <source>
        <dbReference type="PROSITE" id="PS50090"/>
    </source>
</evidence>
<dbReference type="EMBL" id="OW240920">
    <property type="protein sequence ID" value="CAH2316081.1"/>
    <property type="molecule type" value="Genomic_DNA"/>
</dbReference>
<accession>A0AAD1T0L6</accession>
<evidence type="ECO:0000313" key="4">
    <source>
        <dbReference type="Proteomes" id="UP001295444"/>
    </source>
</evidence>
<dbReference type="Proteomes" id="UP001295444">
    <property type="component" value="Chromosome 09"/>
</dbReference>
<organism evidence="3 4">
    <name type="scientific">Pelobates cultripes</name>
    <name type="common">Western spadefoot toad</name>
    <dbReference type="NCBI Taxonomy" id="61616"/>
    <lineage>
        <taxon>Eukaryota</taxon>
        <taxon>Metazoa</taxon>
        <taxon>Chordata</taxon>
        <taxon>Craniata</taxon>
        <taxon>Vertebrata</taxon>
        <taxon>Euteleostomi</taxon>
        <taxon>Amphibia</taxon>
        <taxon>Batrachia</taxon>
        <taxon>Anura</taxon>
        <taxon>Pelobatoidea</taxon>
        <taxon>Pelobatidae</taxon>
        <taxon>Pelobates</taxon>
    </lineage>
</organism>
<evidence type="ECO:0000313" key="3">
    <source>
        <dbReference type="EMBL" id="CAH2316081.1"/>
    </source>
</evidence>
<feature type="compositionally biased region" description="Polar residues" evidence="1">
    <location>
        <begin position="507"/>
        <end position="519"/>
    </location>
</feature>
<dbReference type="Gene3D" id="1.10.10.60">
    <property type="entry name" value="Homeodomain-like"/>
    <property type="match status" value="1"/>
</dbReference>
<feature type="compositionally biased region" description="Basic residues" evidence="1">
    <location>
        <begin position="485"/>
        <end position="494"/>
    </location>
</feature>
<dbReference type="InterPro" id="IPR053078">
    <property type="entry name" value="TTF1-like"/>
</dbReference>
<dbReference type="GO" id="GO:0003682">
    <property type="term" value="F:chromatin binding"/>
    <property type="evidence" value="ECO:0007669"/>
    <property type="project" value="TreeGrafter"/>
</dbReference>
<feature type="region of interest" description="Disordered" evidence="1">
    <location>
        <begin position="387"/>
        <end position="538"/>
    </location>
</feature>
<feature type="compositionally biased region" description="Basic and acidic residues" evidence="1">
    <location>
        <begin position="527"/>
        <end position="538"/>
    </location>
</feature>
<reference evidence="3" key="1">
    <citation type="submission" date="2022-03" db="EMBL/GenBank/DDBJ databases">
        <authorList>
            <person name="Alioto T."/>
            <person name="Alioto T."/>
            <person name="Gomez Garrido J."/>
        </authorList>
    </citation>
    <scope>NUCLEOTIDE SEQUENCE</scope>
</reference>
<feature type="region of interest" description="Disordered" evidence="1">
    <location>
        <begin position="67"/>
        <end position="369"/>
    </location>
</feature>
<dbReference type="GO" id="GO:0005730">
    <property type="term" value="C:nucleolus"/>
    <property type="evidence" value="ECO:0007669"/>
    <property type="project" value="TreeGrafter"/>
</dbReference>
<dbReference type="PROSITE" id="PS50090">
    <property type="entry name" value="MYB_LIKE"/>
    <property type="match status" value="1"/>
</dbReference>
<feature type="region of interest" description="Disordered" evidence="1">
    <location>
        <begin position="1"/>
        <end position="45"/>
    </location>
</feature>
<proteinExistence type="predicted"/>
<feature type="compositionally biased region" description="Basic and acidic residues" evidence="1">
    <location>
        <begin position="164"/>
        <end position="174"/>
    </location>
</feature>
<dbReference type="GO" id="GO:0006363">
    <property type="term" value="P:termination of RNA polymerase I transcription"/>
    <property type="evidence" value="ECO:0007669"/>
    <property type="project" value="TreeGrafter"/>
</dbReference>
<evidence type="ECO:0000256" key="1">
    <source>
        <dbReference type="SAM" id="MobiDB-lite"/>
    </source>
</evidence>
<gene>
    <name evidence="3" type="ORF">PECUL_23A044364</name>
</gene>
<dbReference type="InterPro" id="IPR001005">
    <property type="entry name" value="SANT/Myb"/>
</dbReference>
<name>A0AAD1T0L6_PELCU</name>
<feature type="compositionally biased region" description="Basic residues" evidence="1">
    <location>
        <begin position="232"/>
        <end position="241"/>
    </location>
</feature>
<dbReference type="PANTHER" id="PTHR46760">
    <property type="entry name" value="TRANSCRIPTION TERMINATION FACTOR 1"/>
    <property type="match status" value="1"/>
</dbReference>
<feature type="compositionally biased region" description="Polar residues" evidence="1">
    <location>
        <begin position="108"/>
        <end position="120"/>
    </location>
</feature>
<feature type="compositionally biased region" description="Polar residues" evidence="1">
    <location>
        <begin position="309"/>
        <end position="323"/>
    </location>
</feature>
<feature type="compositionally biased region" description="Polar residues" evidence="1">
    <location>
        <begin position="179"/>
        <end position="191"/>
    </location>
</feature>
<dbReference type="PANTHER" id="PTHR46760:SF1">
    <property type="entry name" value="TRANSCRIPTION TERMINATION FACTOR 1"/>
    <property type="match status" value="1"/>
</dbReference>
<dbReference type="SMART" id="SM00717">
    <property type="entry name" value="SANT"/>
    <property type="match status" value="2"/>
</dbReference>
<dbReference type="AlphaFoldDB" id="A0AAD1T0L6"/>
<feature type="compositionally biased region" description="Basic and acidic residues" evidence="1">
    <location>
        <begin position="121"/>
        <end position="144"/>
    </location>
</feature>
<feature type="compositionally biased region" description="Basic residues" evidence="1">
    <location>
        <begin position="31"/>
        <end position="40"/>
    </location>
</feature>
<feature type="compositionally biased region" description="Basic and acidic residues" evidence="1">
    <location>
        <begin position="1"/>
        <end position="16"/>
    </location>
</feature>
<feature type="compositionally biased region" description="Basic and acidic residues" evidence="1">
    <location>
        <begin position="326"/>
        <end position="345"/>
    </location>
</feature>